<evidence type="ECO:0000313" key="3">
    <source>
        <dbReference type="Proteomes" id="UP001597018"/>
    </source>
</evidence>
<feature type="region of interest" description="Disordered" evidence="1">
    <location>
        <begin position="95"/>
        <end position="118"/>
    </location>
</feature>
<gene>
    <name evidence="2" type="ORF">ACFQ16_14640</name>
</gene>
<dbReference type="EMBL" id="JBHTIW010000010">
    <property type="protein sequence ID" value="MFD0920982.1"/>
    <property type="molecule type" value="Genomic_DNA"/>
</dbReference>
<dbReference type="SUPFAM" id="SSF140459">
    <property type="entry name" value="PE/PPE dimer-like"/>
    <property type="match status" value="1"/>
</dbReference>
<organism evidence="2 3">
    <name type="scientific">Saccharopolyspora rosea</name>
    <dbReference type="NCBI Taxonomy" id="524884"/>
    <lineage>
        <taxon>Bacteria</taxon>
        <taxon>Bacillati</taxon>
        <taxon>Actinomycetota</taxon>
        <taxon>Actinomycetes</taxon>
        <taxon>Pseudonocardiales</taxon>
        <taxon>Pseudonocardiaceae</taxon>
        <taxon>Saccharopolyspora</taxon>
    </lineage>
</organism>
<dbReference type="Proteomes" id="UP001597018">
    <property type="component" value="Unassembled WGS sequence"/>
</dbReference>
<keyword evidence="3" id="KW-1185">Reference proteome</keyword>
<name>A0ABW3FX75_9PSEU</name>
<evidence type="ECO:0000256" key="1">
    <source>
        <dbReference type="SAM" id="MobiDB-lite"/>
    </source>
</evidence>
<reference evidence="3" key="1">
    <citation type="journal article" date="2019" name="Int. J. Syst. Evol. Microbiol.">
        <title>The Global Catalogue of Microorganisms (GCM) 10K type strain sequencing project: providing services to taxonomists for standard genome sequencing and annotation.</title>
        <authorList>
            <consortium name="The Broad Institute Genomics Platform"/>
            <consortium name="The Broad Institute Genome Sequencing Center for Infectious Disease"/>
            <person name="Wu L."/>
            <person name="Ma J."/>
        </authorList>
    </citation>
    <scope>NUCLEOTIDE SEQUENCE [LARGE SCALE GENOMIC DNA]</scope>
    <source>
        <strain evidence="3">CCUG 56401</strain>
    </source>
</reference>
<feature type="region of interest" description="Disordered" evidence="1">
    <location>
        <begin position="220"/>
        <end position="279"/>
    </location>
</feature>
<dbReference type="Gene3D" id="1.20.1260.20">
    <property type="entry name" value="PPE superfamily"/>
    <property type="match status" value="1"/>
</dbReference>
<proteinExistence type="predicted"/>
<protein>
    <recommendedName>
        <fullName evidence="4">PPE family protein</fullName>
    </recommendedName>
</protein>
<sequence>MTGVDPIRDLRFEGMDIPQLTDWIGKIKQGRGSESMNRAVQALDQCVQVVVDLDDTLRTELGNLGIAWEGNAGDLAQAAAQQRSVVMQQAQDPLRGSARSVEAQGRGFDSAKHSLPNSDELRHKQSENFFEWAGGAFGYESDYDAEAKQIDGRKKAAQAALGSYRDTTVTQAQQYQPLPQMPAPTVAASAGPPGAVPTVGAPGFGGDAVASGGGFLGAEQSTTGFLGGERSTSGGGRAGSDEPSAGGRSGTEDHRADSAEPGGNADPAPEGGDSGIGLGGVLGIGAGGAAVAGVGEGAAGRLLGGQGG</sequence>
<dbReference type="RefSeq" id="WP_380758146.1">
    <property type="nucleotide sequence ID" value="NZ_JBHTIW010000010.1"/>
</dbReference>
<evidence type="ECO:0000313" key="2">
    <source>
        <dbReference type="EMBL" id="MFD0920982.1"/>
    </source>
</evidence>
<feature type="non-terminal residue" evidence="2">
    <location>
        <position position="308"/>
    </location>
</feature>
<accession>A0ABW3FX75</accession>
<dbReference type="InterPro" id="IPR038332">
    <property type="entry name" value="PPE_sf"/>
</dbReference>
<evidence type="ECO:0008006" key="4">
    <source>
        <dbReference type="Google" id="ProtNLM"/>
    </source>
</evidence>
<comment type="caution">
    <text evidence="2">The sequence shown here is derived from an EMBL/GenBank/DDBJ whole genome shotgun (WGS) entry which is preliminary data.</text>
</comment>